<evidence type="ECO:0000313" key="1">
    <source>
        <dbReference type="EMBL" id="GAN35204.1"/>
    </source>
</evidence>
<reference evidence="2" key="1">
    <citation type="journal article" date="2015" name="Genome Announc.">
        <title>Draft Genome Sequence of an Anaerobic Ammonium-Oxidizing Bacterium, "Candidatus Brocadia sinica".</title>
        <authorList>
            <person name="Oshiki M."/>
            <person name="Shinyako-Hata K."/>
            <person name="Satoh H."/>
            <person name="Okabe S."/>
        </authorList>
    </citation>
    <scope>NUCLEOTIDE SEQUENCE [LARGE SCALE GENOMIC DNA]</scope>
    <source>
        <strain evidence="2">JPN1</strain>
    </source>
</reference>
<dbReference type="RefSeq" id="WP_052565273.1">
    <property type="nucleotide sequence ID" value="NZ_BAFN01000001.1"/>
</dbReference>
<name>A0ABQ0K374_9BACT</name>
<accession>A0ABQ0K374</accession>
<dbReference type="InterPro" id="IPR018841">
    <property type="entry name" value="DUF2442"/>
</dbReference>
<keyword evidence="2" id="KW-1185">Reference proteome</keyword>
<dbReference type="SUPFAM" id="SSF143880">
    <property type="entry name" value="NE0471 N-terminal domain-like"/>
    <property type="match status" value="1"/>
</dbReference>
<dbReference type="Gene3D" id="3.30.2020.10">
    <property type="entry name" value="NE0471-like N-terminal domain"/>
    <property type="match status" value="1"/>
</dbReference>
<evidence type="ECO:0000313" key="2">
    <source>
        <dbReference type="Proteomes" id="UP000032309"/>
    </source>
</evidence>
<gene>
    <name evidence="1" type="ORF">BROSI_A3753</name>
</gene>
<dbReference type="InterPro" id="IPR036782">
    <property type="entry name" value="NE0471-like_N"/>
</dbReference>
<dbReference type="EMBL" id="BAFN01000001">
    <property type="protein sequence ID" value="GAN35204.1"/>
    <property type="molecule type" value="Genomic_DNA"/>
</dbReference>
<dbReference type="Proteomes" id="UP000032309">
    <property type="component" value="Unassembled WGS sequence"/>
</dbReference>
<evidence type="ECO:0008006" key="3">
    <source>
        <dbReference type="Google" id="ProtNLM"/>
    </source>
</evidence>
<protein>
    <recommendedName>
        <fullName evidence="3">DUF2442 domain-containing protein</fullName>
    </recommendedName>
</protein>
<organism evidence="1 2">
    <name type="scientific">Candidatus Brocadia sinica JPN1</name>
    <dbReference type="NCBI Taxonomy" id="1197129"/>
    <lineage>
        <taxon>Bacteria</taxon>
        <taxon>Pseudomonadati</taxon>
        <taxon>Planctomycetota</taxon>
        <taxon>Candidatus Brocadiia</taxon>
        <taxon>Candidatus Brocadiales</taxon>
        <taxon>Candidatus Brocadiaceae</taxon>
        <taxon>Candidatus Brocadia</taxon>
    </lineage>
</organism>
<sequence length="94" mass="10923">MWELNDIVSIEYKKDYIYKIMFDDGLSVCVDFAKWLDKGPVFKKLKDIKLFKKAQIDGGTISWPNGADIAPETIYEEIENVQIRHSIGRAKARR</sequence>
<comment type="caution">
    <text evidence="1">The sequence shown here is derived from an EMBL/GenBank/DDBJ whole genome shotgun (WGS) entry which is preliminary data.</text>
</comment>
<dbReference type="Pfam" id="PF10387">
    <property type="entry name" value="DUF2442"/>
    <property type="match status" value="1"/>
</dbReference>
<proteinExistence type="predicted"/>